<organism evidence="2 3">
    <name type="scientific">Motilimonas cestriensis</name>
    <dbReference type="NCBI Taxonomy" id="2742685"/>
    <lineage>
        <taxon>Bacteria</taxon>
        <taxon>Pseudomonadati</taxon>
        <taxon>Pseudomonadota</taxon>
        <taxon>Gammaproteobacteria</taxon>
        <taxon>Alteromonadales</taxon>
        <taxon>Alteromonadales genera incertae sedis</taxon>
        <taxon>Motilimonas</taxon>
    </lineage>
</organism>
<keyword evidence="1" id="KW-1133">Transmembrane helix</keyword>
<keyword evidence="1" id="KW-0472">Membrane</keyword>
<accession>A0ABS8WE47</accession>
<dbReference type="InterPro" id="IPR011990">
    <property type="entry name" value="TPR-like_helical_dom_sf"/>
</dbReference>
<feature type="transmembrane region" description="Helical" evidence="1">
    <location>
        <begin position="69"/>
        <end position="90"/>
    </location>
</feature>
<comment type="caution">
    <text evidence="2">The sequence shown here is derived from an EMBL/GenBank/DDBJ whole genome shotgun (WGS) entry which is preliminary data.</text>
</comment>
<feature type="transmembrane region" description="Helical" evidence="1">
    <location>
        <begin position="45"/>
        <end position="64"/>
    </location>
</feature>
<evidence type="ECO:0000313" key="2">
    <source>
        <dbReference type="EMBL" id="MCE2595834.1"/>
    </source>
</evidence>
<name>A0ABS8WE47_9GAMM</name>
<evidence type="ECO:0000256" key="1">
    <source>
        <dbReference type="SAM" id="Phobius"/>
    </source>
</evidence>
<gene>
    <name evidence="2" type="ORF">K6Y31_13560</name>
</gene>
<evidence type="ECO:0000313" key="3">
    <source>
        <dbReference type="Proteomes" id="UP001201273"/>
    </source>
</evidence>
<keyword evidence="1" id="KW-0812">Transmembrane</keyword>
<protein>
    <submittedName>
        <fullName evidence="2">Uncharacterized protein</fullName>
    </submittedName>
</protein>
<dbReference type="Proteomes" id="UP001201273">
    <property type="component" value="Unassembled WGS sequence"/>
</dbReference>
<dbReference type="SUPFAM" id="SSF48452">
    <property type="entry name" value="TPR-like"/>
    <property type="match status" value="1"/>
</dbReference>
<keyword evidence="3" id="KW-1185">Reference proteome</keyword>
<dbReference type="EMBL" id="JAIMJA010000013">
    <property type="protein sequence ID" value="MCE2595834.1"/>
    <property type="molecule type" value="Genomic_DNA"/>
</dbReference>
<proteinExistence type="predicted"/>
<sequence>MMRQQFTKYISEKGKKTLPAFSAASGTMGTVADVMEPISPFAQYLYFLSLGALLILFIGALLVIKWRDLLVAPILFCLISATVSGALYYLQSPEQPEGVLASNIALLAKLQANLGIMEKSLAKIDKNTQDIASSNKDIAKHTENTAKAVEKLNDSLDKIIKGQSNGGILAEPKTAQDYYHNARLFELSGDYRGARQAYLNYFRFNENYIDPHLRYQSFLKIQEGHSGAREIYAEQFAGQNSTCVQFARLMLLPMEQRRERLTSFVIQHSDYTPAWYELSRLASERLLGQQTSADKLEEKRALEQVITLHQQGQWVKHYLDHELLNSQLEDVNSRSQALAVISEQGLQQSLSFTPSVSNLGFQINLQYTDTPKEIFYKTAEMADYQSTGQSNWKDPNTGHSLPNNFIRLPRKTHSPQVILAKYTDLKGNEVGPFEYAFNAEQHVATAQQEMLNMTKNAWLMLRDFNDETLVYFSQLATSRCAIKRIQYSLDSDKLDQEFALPPCDTKNPFSLPENFDGYIRADKAVQAVTVQVTFFDQTQSSVETYTK</sequence>
<dbReference type="RefSeq" id="WP_233053498.1">
    <property type="nucleotide sequence ID" value="NZ_JAIMJA010000013.1"/>
</dbReference>
<reference evidence="2 3" key="1">
    <citation type="journal article" date="2022" name="Environ. Microbiol. Rep.">
        <title>Eco-phylogenetic analyses reveal divergent evolution of vitamin B12 metabolism in the marine bacterial family 'Psychromonadaceae'.</title>
        <authorList>
            <person name="Jin X."/>
            <person name="Yang Y."/>
            <person name="Cao H."/>
            <person name="Gao B."/>
            <person name="Zhao Z."/>
        </authorList>
    </citation>
    <scope>NUCLEOTIDE SEQUENCE [LARGE SCALE GENOMIC DNA]</scope>
    <source>
        <strain evidence="2 3">MKS20</strain>
    </source>
</reference>